<name>A0AAV7DEQ3_ENGPU</name>
<dbReference type="SUPFAM" id="SSF49562">
    <property type="entry name" value="C2 domain (Calcium/lipid-binding domain, CaLB)"/>
    <property type="match status" value="1"/>
</dbReference>
<protein>
    <recommendedName>
        <fullName evidence="2">C2 domain-containing protein</fullName>
    </recommendedName>
</protein>
<feature type="compositionally biased region" description="Polar residues" evidence="1">
    <location>
        <begin position="270"/>
        <end position="282"/>
    </location>
</feature>
<feature type="compositionally biased region" description="Polar residues" evidence="1">
    <location>
        <begin position="70"/>
        <end position="84"/>
    </location>
</feature>
<feature type="region of interest" description="Disordered" evidence="1">
    <location>
        <begin position="163"/>
        <end position="205"/>
    </location>
</feature>
<dbReference type="InterPro" id="IPR035892">
    <property type="entry name" value="C2_domain_sf"/>
</dbReference>
<dbReference type="InterPro" id="IPR000008">
    <property type="entry name" value="C2_dom"/>
</dbReference>
<reference evidence="3" key="1">
    <citation type="thesis" date="2020" institute="ProQuest LLC" country="789 East Eisenhower Parkway, Ann Arbor, MI, USA">
        <title>Comparative Genomics and Chromosome Evolution.</title>
        <authorList>
            <person name="Mudd A.B."/>
        </authorList>
    </citation>
    <scope>NUCLEOTIDE SEQUENCE</scope>
    <source>
        <strain evidence="3">237g6f4</strain>
        <tissue evidence="3">Blood</tissue>
    </source>
</reference>
<feature type="region of interest" description="Disordered" evidence="1">
    <location>
        <begin position="270"/>
        <end position="304"/>
    </location>
</feature>
<dbReference type="CDD" id="cd00030">
    <property type="entry name" value="C2"/>
    <property type="match status" value="1"/>
</dbReference>
<feature type="region of interest" description="Disordered" evidence="1">
    <location>
        <begin position="1"/>
        <end position="104"/>
    </location>
</feature>
<evidence type="ECO:0000256" key="1">
    <source>
        <dbReference type="SAM" id="MobiDB-lite"/>
    </source>
</evidence>
<dbReference type="Gene3D" id="2.60.40.150">
    <property type="entry name" value="C2 domain"/>
    <property type="match status" value="1"/>
</dbReference>
<feature type="domain" description="C2" evidence="2">
    <location>
        <begin position="319"/>
        <end position="435"/>
    </location>
</feature>
<dbReference type="Proteomes" id="UP000824782">
    <property type="component" value="Unassembled WGS sequence"/>
</dbReference>
<proteinExistence type="predicted"/>
<evidence type="ECO:0000259" key="2">
    <source>
        <dbReference type="PROSITE" id="PS50004"/>
    </source>
</evidence>
<comment type="caution">
    <text evidence="3">The sequence shown here is derived from an EMBL/GenBank/DDBJ whole genome shotgun (WGS) entry which is preliminary data.</text>
</comment>
<dbReference type="AlphaFoldDB" id="A0AAV7DEQ3"/>
<dbReference type="EMBL" id="WNYA01000001">
    <property type="protein sequence ID" value="KAG8594653.1"/>
    <property type="molecule type" value="Genomic_DNA"/>
</dbReference>
<feature type="compositionally biased region" description="Low complexity" evidence="1">
    <location>
        <begin position="176"/>
        <end position="192"/>
    </location>
</feature>
<sequence length="435" mass="46990">MWLLERIRGTVDHSSGRQGGDSGDKQSKGGSYSNVLTPDKIPDFFIPPKLSNIPTEGGAEGATAGEGVQSKPNIGMSASEQNLSGRRPQRSPRLPTKATSESRNLVKAANRHIIQIESADEWASEEDLGTNADPQSQTAMSLPYVPKAQTSYGFVTLMESPHTRRKESLFHTDQGSLSPCPSQSSSPSSQRRSGTEGGSQLNTSDFGMSLMNPYRYFSGGESDTCSSAESSPFSSPLLSRSVSLLKIFTPDTQSKLIKLKHSVARNSSLSTDECSSADTSPSMPRRRVRGAKGAGIGSGQQGVLPLDLPLKEHNVGLSKGGSMRLSAEYDPSNARLRVRLIAAEHLFDKLCDLKGVNCCVVLYLNPGKVHRQRSTIIKNSRNPVFNEDFFFDGLVAGSAKKMSLKLKVLNKGSSLKRDTLLGEKEIPLTSLLPFL</sequence>
<evidence type="ECO:0000313" key="3">
    <source>
        <dbReference type="EMBL" id="KAG8594653.1"/>
    </source>
</evidence>
<organism evidence="3 4">
    <name type="scientific">Engystomops pustulosus</name>
    <name type="common">Tungara frog</name>
    <name type="synonym">Physalaemus pustulosus</name>
    <dbReference type="NCBI Taxonomy" id="76066"/>
    <lineage>
        <taxon>Eukaryota</taxon>
        <taxon>Metazoa</taxon>
        <taxon>Chordata</taxon>
        <taxon>Craniata</taxon>
        <taxon>Vertebrata</taxon>
        <taxon>Euteleostomi</taxon>
        <taxon>Amphibia</taxon>
        <taxon>Batrachia</taxon>
        <taxon>Anura</taxon>
        <taxon>Neobatrachia</taxon>
        <taxon>Hyloidea</taxon>
        <taxon>Leptodactylidae</taxon>
        <taxon>Leiuperinae</taxon>
        <taxon>Engystomops</taxon>
    </lineage>
</organism>
<dbReference type="PROSITE" id="PS50004">
    <property type="entry name" value="C2"/>
    <property type="match status" value="1"/>
</dbReference>
<dbReference type="Pfam" id="PF00168">
    <property type="entry name" value="C2"/>
    <property type="match status" value="1"/>
</dbReference>
<keyword evidence="4" id="KW-1185">Reference proteome</keyword>
<gene>
    <name evidence="3" type="ORF">GDO81_001284</name>
</gene>
<accession>A0AAV7DEQ3</accession>
<dbReference type="PANTHER" id="PTHR46291:SF5">
    <property type="entry name" value="C2 CALCIUM-DEPENDENT DOMAIN-CONTAINING PROTEIN 4C"/>
    <property type="match status" value="1"/>
</dbReference>
<evidence type="ECO:0000313" key="4">
    <source>
        <dbReference type="Proteomes" id="UP000824782"/>
    </source>
</evidence>
<feature type="compositionally biased region" description="Low complexity" evidence="1">
    <location>
        <begin position="55"/>
        <end position="67"/>
    </location>
</feature>
<dbReference type="PANTHER" id="PTHR46291">
    <property type="entry name" value="C2 DOMAIN-CONTAINING PROTEIN"/>
    <property type="match status" value="1"/>
</dbReference>
<feature type="compositionally biased region" description="Basic and acidic residues" evidence="1">
    <location>
        <begin position="1"/>
        <end position="15"/>
    </location>
</feature>
<dbReference type="InterPro" id="IPR043549">
    <property type="entry name" value="C2C4C/C2C4D"/>
</dbReference>
<dbReference type="SMART" id="SM00239">
    <property type="entry name" value="C2"/>
    <property type="match status" value="1"/>
</dbReference>